<dbReference type="InterPro" id="IPR013766">
    <property type="entry name" value="Thioredoxin_domain"/>
</dbReference>
<dbReference type="Proteomes" id="UP000316253">
    <property type="component" value="Unassembled WGS sequence"/>
</dbReference>
<comment type="caution">
    <text evidence="2">The sequence shown here is derived from an EMBL/GenBank/DDBJ whole genome shotgun (WGS) entry which is preliminary data.</text>
</comment>
<evidence type="ECO:0000259" key="1">
    <source>
        <dbReference type="PROSITE" id="PS51352"/>
    </source>
</evidence>
<dbReference type="EMBL" id="VMFD01000007">
    <property type="protein sequence ID" value="TSC66418.1"/>
    <property type="molecule type" value="Genomic_DNA"/>
</dbReference>
<dbReference type="Pfam" id="PF10099">
    <property type="entry name" value="RskA_C"/>
    <property type="match status" value="1"/>
</dbReference>
<dbReference type="InterPro" id="IPR018764">
    <property type="entry name" value="RskA_C"/>
</dbReference>
<organism evidence="2 3">
    <name type="scientific">Candidatus Berkelbacteria bacterium Gr01-1014_85</name>
    <dbReference type="NCBI Taxonomy" id="2017150"/>
    <lineage>
        <taxon>Bacteria</taxon>
        <taxon>Candidatus Berkelbacteria</taxon>
    </lineage>
</organism>
<dbReference type="Pfam" id="PF00085">
    <property type="entry name" value="Thioredoxin"/>
    <property type="match status" value="1"/>
</dbReference>
<protein>
    <submittedName>
        <fullName evidence="2">Thioredoxin</fullName>
    </submittedName>
</protein>
<dbReference type="InterPro" id="IPR017937">
    <property type="entry name" value="Thioredoxin_CS"/>
</dbReference>
<dbReference type="SUPFAM" id="SSF52833">
    <property type="entry name" value="Thioredoxin-like"/>
    <property type="match status" value="1"/>
</dbReference>
<evidence type="ECO:0000313" key="3">
    <source>
        <dbReference type="Proteomes" id="UP000316253"/>
    </source>
</evidence>
<name>A0A554JDR3_9BACT</name>
<reference evidence="2 3" key="1">
    <citation type="submission" date="2017-08" db="EMBL/GenBank/DDBJ databases">
        <title>Mechanisms for carbon and nitrogen cycling indicate functional differentiation within the Candidate Phyla Radiation.</title>
        <authorList>
            <person name="Danczak R.E."/>
            <person name="Johnston M.D."/>
            <person name="Kenah C."/>
            <person name="Slattery M."/>
            <person name="Wrighton K.C."/>
            <person name="Wilkins M.J."/>
        </authorList>
    </citation>
    <scope>NUCLEOTIDE SEQUENCE [LARGE SCALE GENOMIC DNA]</scope>
    <source>
        <strain evidence="2">Gr01-1014_85</strain>
    </source>
</reference>
<accession>A0A554JDR3</accession>
<evidence type="ECO:0000313" key="2">
    <source>
        <dbReference type="EMBL" id="TSC66418.1"/>
    </source>
</evidence>
<dbReference type="InterPro" id="IPR036249">
    <property type="entry name" value="Thioredoxin-like_sf"/>
</dbReference>
<dbReference type="AlphaFoldDB" id="A0A554JDR3"/>
<proteinExistence type="predicted"/>
<dbReference type="CDD" id="cd02947">
    <property type="entry name" value="TRX_family"/>
    <property type="match status" value="1"/>
</dbReference>
<dbReference type="PROSITE" id="PS00194">
    <property type="entry name" value="THIOREDOXIN_1"/>
    <property type="match status" value="1"/>
</dbReference>
<feature type="domain" description="Thioredoxin" evidence="1">
    <location>
        <begin position="152"/>
        <end position="279"/>
    </location>
</feature>
<dbReference type="PROSITE" id="PS51352">
    <property type="entry name" value="THIOREDOXIN_2"/>
    <property type="match status" value="1"/>
</dbReference>
<dbReference type="GO" id="GO:0005886">
    <property type="term" value="C:plasma membrane"/>
    <property type="evidence" value="ECO:0007669"/>
    <property type="project" value="InterPro"/>
</dbReference>
<gene>
    <name evidence="2" type="ORF">CEO22_105</name>
</gene>
<dbReference type="Gene3D" id="3.40.30.10">
    <property type="entry name" value="Glutaredoxin"/>
    <property type="match status" value="1"/>
</dbReference>
<sequence>MTKKRLAILVGIIALLGIGYVIINGNKLLPPAENKSTLANQNDDLFEKIIAKASSINLLDVSESGATGTAWLAVYEGKTYHRVIAKNMPTLPGTDFYEGWLVKDPVPSGFVSSGKMSYDPTTQEARLDYVIDGDMSDHNLIVITSEPDDNNPAPSKHIIEARFPDSTNLVLPSDTISKAGSYEDYSQTKIALAASGDVVLFFHAPWCPTCRALNSDIEKNLGSIPATVTILKTDYDTETSLKQKYGVTTQHTLVQVNQDGALIKKWSGSSKLTNLLAEL</sequence>